<reference evidence="3 4" key="2">
    <citation type="submission" date="2024-07" db="EMBL/GenBank/DDBJ databases">
        <authorList>
            <person name="Akdeniz Z."/>
        </authorList>
    </citation>
    <scope>NUCLEOTIDE SEQUENCE [LARGE SCALE GENOMIC DNA]</scope>
</reference>
<reference evidence="2" key="1">
    <citation type="submission" date="2023-06" db="EMBL/GenBank/DDBJ databases">
        <authorList>
            <person name="Kurt Z."/>
        </authorList>
    </citation>
    <scope>NUCLEOTIDE SEQUENCE</scope>
</reference>
<name>A0AA86R7C2_9EUKA</name>
<feature type="compositionally biased region" description="Basic and acidic residues" evidence="1">
    <location>
        <begin position="146"/>
        <end position="175"/>
    </location>
</feature>
<accession>A0AA86R7C2</accession>
<proteinExistence type="predicted"/>
<feature type="compositionally biased region" description="Polar residues" evidence="1">
    <location>
        <begin position="9"/>
        <end position="23"/>
    </location>
</feature>
<evidence type="ECO:0000256" key="1">
    <source>
        <dbReference type="SAM" id="MobiDB-lite"/>
    </source>
</evidence>
<dbReference type="EMBL" id="CATOUU010000967">
    <property type="protein sequence ID" value="CAI9963200.1"/>
    <property type="molecule type" value="Genomic_DNA"/>
</dbReference>
<evidence type="ECO:0000313" key="3">
    <source>
        <dbReference type="EMBL" id="CAL6008145.1"/>
    </source>
</evidence>
<feature type="region of interest" description="Disordered" evidence="1">
    <location>
        <begin position="145"/>
        <end position="175"/>
    </location>
</feature>
<sequence>MFKKKGKEPNNSDQNAQETLENPFSMPIESNINLDNNDMFGSIESSLNLNFNLGDLSSMGSLAGLGIHAFTSPDLGNIDLDTFTQDTKIEENYDDKSKLINNQEQNTEFSQPKEKLNDLPTNQYQGYTVKEYIDEDEEKELQLAQEKQKQDELQRKKDQEARLIQEKQKQEQEELKIKQQEREQLLKQEEENKKQKQLSEAEQQKEIRRKQQLELEEYKKSIEREKQLKKQQEIQQKQAQEEEKRKQLEEERNRLQKIEEEKREALRLARPKPLSTSIPVFEGGSFEVDGVNYDLIQLRIIQHILNFTKLNVDQLQQGAEAYITSEQFDICSIQSMVSQFKEFKDVDIVCKCITCQKECGLMLEQTRIATLCLNCAQPHSVSIQQLNQFANRSFIDQNNSKSRFNENIQTALELKRIIQLYQHATHYQKLKDQIQEIADIQVCKLSLLQMAMFYNSDMLQIPEESQPLILAFASKCGQLFEHYKSLQYLPAHYAFRDTYENTPVGQYGFVWFLILAFQDRFSQCQQSVCCVCNDKMSGYYYIFHLLKQLILKKRIGLSFCEYCLRFSHIRCNQNSCCLCCQKSDQK</sequence>
<comment type="caution">
    <text evidence="2">The sequence shown here is derived from an EMBL/GenBank/DDBJ whole genome shotgun (WGS) entry which is preliminary data.</text>
</comment>
<organism evidence="2">
    <name type="scientific">Hexamita inflata</name>
    <dbReference type="NCBI Taxonomy" id="28002"/>
    <lineage>
        <taxon>Eukaryota</taxon>
        <taxon>Metamonada</taxon>
        <taxon>Diplomonadida</taxon>
        <taxon>Hexamitidae</taxon>
        <taxon>Hexamitinae</taxon>
        <taxon>Hexamita</taxon>
    </lineage>
</organism>
<evidence type="ECO:0000313" key="2">
    <source>
        <dbReference type="EMBL" id="CAI9963200.1"/>
    </source>
</evidence>
<gene>
    <name evidence="3" type="ORF">HINF_LOCUS20974</name>
    <name evidence="2" type="ORF">HINF_LOCUS50845</name>
</gene>
<dbReference type="EMBL" id="CAXDID020000057">
    <property type="protein sequence ID" value="CAL6008145.1"/>
    <property type="molecule type" value="Genomic_DNA"/>
</dbReference>
<dbReference type="AlphaFoldDB" id="A0AA86R7C2"/>
<dbReference type="Proteomes" id="UP001642409">
    <property type="component" value="Unassembled WGS sequence"/>
</dbReference>
<keyword evidence="4" id="KW-1185">Reference proteome</keyword>
<protein>
    <submittedName>
        <fullName evidence="2">Titin-like</fullName>
    </submittedName>
</protein>
<feature type="region of interest" description="Disordered" evidence="1">
    <location>
        <begin position="1"/>
        <end position="23"/>
    </location>
</feature>
<evidence type="ECO:0000313" key="4">
    <source>
        <dbReference type="Proteomes" id="UP001642409"/>
    </source>
</evidence>